<reference evidence="1 2" key="1">
    <citation type="journal article" date="2014" name="BMC Genomics">
        <title>Genomic comparison of sporeforming bacilli isolated from milk.</title>
        <authorList>
            <person name="Moreno Switt A.I."/>
            <person name="Andrus A.D."/>
            <person name="Ranieri M.L."/>
            <person name="Orsi R.H."/>
            <person name="Ivy R."/>
            <person name="den Bakker H.C."/>
            <person name="Martin N.H."/>
            <person name="Wiedmann M."/>
            <person name="Boor K.J."/>
        </authorList>
    </citation>
    <scope>NUCLEOTIDE SEQUENCE [LARGE SCALE GENOMIC DNA]</scope>
    <source>
        <strain evidence="1 2">FSL R5-213</strain>
    </source>
</reference>
<gene>
    <name evidence="1" type="ORF">C176_00825</name>
</gene>
<proteinExistence type="predicted"/>
<dbReference type="Proteomes" id="UP000019062">
    <property type="component" value="Unassembled WGS sequence"/>
</dbReference>
<protein>
    <submittedName>
        <fullName evidence="1">Uncharacterized protein</fullName>
    </submittedName>
</protein>
<accession>W4F8I0</accession>
<evidence type="ECO:0000313" key="2">
    <source>
        <dbReference type="Proteomes" id="UP000019062"/>
    </source>
</evidence>
<dbReference type="EMBL" id="ASQA01000002">
    <property type="protein sequence ID" value="ETT88559.1"/>
    <property type="molecule type" value="Genomic_DNA"/>
</dbReference>
<keyword evidence="2" id="KW-1185">Reference proteome</keyword>
<comment type="caution">
    <text evidence="1">The sequence shown here is derived from an EMBL/GenBank/DDBJ whole genome shotgun (WGS) entry which is preliminary data.</text>
</comment>
<name>W4F8I0_9BACL</name>
<organism evidence="1 2">
    <name type="scientific">Viridibacillus arenosi FSL R5-213</name>
    <dbReference type="NCBI Taxonomy" id="1227360"/>
    <lineage>
        <taxon>Bacteria</taxon>
        <taxon>Bacillati</taxon>
        <taxon>Bacillota</taxon>
        <taxon>Bacilli</taxon>
        <taxon>Bacillales</taxon>
        <taxon>Caryophanaceae</taxon>
        <taxon>Viridibacillus</taxon>
    </lineage>
</organism>
<sequence length="72" mass="8059">MSIELDGVLKNVSFVYLTETIANSPMRNLTITQLNCAVLVYLDTKNVPLSFIDIQKKVIFESSDIPTVLVIK</sequence>
<dbReference type="AlphaFoldDB" id="W4F8I0"/>
<evidence type="ECO:0000313" key="1">
    <source>
        <dbReference type="EMBL" id="ETT88559.1"/>
    </source>
</evidence>